<evidence type="ECO:0000256" key="1">
    <source>
        <dbReference type="SAM" id="MobiDB-lite"/>
    </source>
</evidence>
<accession>A0A5C1PXR8</accession>
<dbReference type="Proteomes" id="UP000323522">
    <property type="component" value="Chromosome"/>
</dbReference>
<sequence length="235" mass="24134">MAGAELSRAGTWLPVSLLLHAALLAAALARGGEPATSGAAATARTAGGLSVRLAAAPTAPAPAPATTPARSERTARDRPPSMPEPAPDAAPEAAPDPLPDPVPQPLPPPGAGQPQAAVEPMPSPGETEPDDDSTYLAPDQLDRRAHAVAAIDLPYPDLAPPGHFRAALTLFIEHDGRVSRVRLEPDPHAPGGGALPPVLEDSARQAFLASLFAPGELGGRAVRSRLRIEVEFRDD</sequence>
<dbReference type="KEGG" id="snn:EWH46_06575"/>
<dbReference type="RefSeq" id="WP_149503207.1">
    <property type="nucleotide sequence ID" value="NZ_CP035708.1"/>
</dbReference>
<dbReference type="Proteomes" id="UP001549111">
    <property type="component" value="Unassembled WGS sequence"/>
</dbReference>
<proteinExistence type="predicted"/>
<evidence type="ECO:0000313" key="3">
    <source>
        <dbReference type="EMBL" id="QEN00475.1"/>
    </source>
</evidence>
<evidence type="ECO:0000313" key="4">
    <source>
        <dbReference type="Proteomes" id="UP000323522"/>
    </source>
</evidence>
<dbReference type="AlphaFoldDB" id="A0A5C1PXR8"/>
<gene>
    <name evidence="2" type="ORF">ABIC99_001520</name>
    <name evidence="3" type="ORF">EWH46_06575</name>
</gene>
<evidence type="ECO:0008006" key="6">
    <source>
        <dbReference type="Google" id="ProtNLM"/>
    </source>
</evidence>
<dbReference type="EMBL" id="CP035708">
    <property type="protein sequence ID" value="QEN00475.1"/>
    <property type="molecule type" value="Genomic_DNA"/>
</dbReference>
<reference evidence="3 4" key="1">
    <citation type="submission" date="2019-02" db="EMBL/GenBank/DDBJ databases">
        <title>Complete Genome Sequence and Methylome Analysis of Sphaerotilus natans subsp. sulfidivorans D-507.</title>
        <authorList>
            <person name="Fomenkov A."/>
            <person name="Gridneva E."/>
            <person name="Smolyakov D."/>
            <person name="Dubinina G."/>
            <person name="Vincze T."/>
            <person name="Grabovich M."/>
            <person name="Roberts R.J."/>
        </authorList>
    </citation>
    <scope>NUCLEOTIDE SEQUENCE [LARGE SCALE GENOMIC DNA]</scope>
    <source>
        <strain evidence="3 4">D-507</strain>
    </source>
</reference>
<protein>
    <recommendedName>
        <fullName evidence="6">TonB C-terminal domain-containing protein</fullName>
    </recommendedName>
</protein>
<feature type="compositionally biased region" description="Pro residues" evidence="1">
    <location>
        <begin position="80"/>
        <end position="111"/>
    </location>
</feature>
<feature type="compositionally biased region" description="Basic and acidic residues" evidence="1">
    <location>
        <begin position="70"/>
        <end position="79"/>
    </location>
</feature>
<evidence type="ECO:0000313" key="2">
    <source>
        <dbReference type="EMBL" id="MET3603729.1"/>
    </source>
</evidence>
<reference evidence="2 5" key="2">
    <citation type="submission" date="2024-06" db="EMBL/GenBank/DDBJ databases">
        <title>Genomic Encyclopedia of Type Strains, Phase IV (KMG-IV): sequencing the most valuable type-strain genomes for metagenomic binning, comparative biology and taxonomic classification.</title>
        <authorList>
            <person name="Goeker M."/>
        </authorList>
    </citation>
    <scope>NUCLEOTIDE SEQUENCE [LARGE SCALE GENOMIC DNA]</scope>
    <source>
        <strain evidence="2 5">D-501</strain>
    </source>
</reference>
<dbReference type="EMBL" id="JBEPLS010000004">
    <property type="protein sequence ID" value="MET3603729.1"/>
    <property type="molecule type" value="Genomic_DNA"/>
</dbReference>
<dbReference type="OrthoDB" id="8900899at2"/>
<evidence type="ECO:0000313" key="5">
    <source>
        <dbReference type="Proteomes" id="UP001549111"/>
    </source>
</evidence>
<organism evidence="3 4">
    <name type="scientific">Sphaerotilus sulfidivorans</name>
    <dbReference type="NCBI Taxonomy" id="639200"/>
    <lineage>
        <taxon>Bacteria</taxon>
        <taxon>Pseudomonadati</taxon>
        <taxon>Pseudomonadota</taxon>
        <taxon>Betaproteobacteria</taxon>
        <taxon>Burkholderiales</taxon>
        <taxon>Sphaerotilaceae</taxon>
        <taxon>Sphaerotilus</taxon>
    </lineage>
</organism>
<dbReference type="Gene3D" id="3.30.1150.10">
    <property type="match status" value="1"/>
</dbReference>
<feature type="region of interest" description="Disordered" evidence="1">
    <location>
        <begin position="53"/>
        <end position="136"/>
    </location>
</feature>
<name>A0A5C1PXR8_9BURK</name>
<keyword evidence="5" id="KW-1185">Reference proteome</keyword>